<feature type="compositionally biased region" description="Polar residues" evidence="1">
    <location>
        <begin position="111"/>
        <end position="122"/>
    </location>
</feature>
<evidence type="ECO:0000313" key="2">
    <source>
        <dbReference type="EMBL" id="GGD41475.1"/>
    </source>
</evidence>
<dbReference type="RefSeq" id="WP_188369194.1">
    <property type="nucleotide sequence ID" value="NZ_BMFH01000001.1"/>
</dbReference>
<name>A0ABQ1QRQ8_9FLAO</name>
<dbReference type="Proteomes" id="UP000625780">
    <property type="component" value="Unassembled WGS sequence"/>
</dbReference>
<sequence>MSAHTIYLFATTNNPSPPYMSQDGGATWSNTDDADFTTEVDAGDTVQWRFDLNMNGQTNNISAINSISPTTYFKPSKSPNASNQFTGTINSGNPPNGVQPYTIRYNVTGAGPQSQDPKIQMK</sequence>
<feature type="region of interest" description="Disordered" evidence="1">
    <location>
        <begin position="74"/>
        <end position="122"/>
    </location>
</feature>
<feature type="compositionally biased region" description="Polar residues" evidence="1">
    <location>
        <begin position="74"/>
        <end position="96"/>
    </location>
</feature>
<accession>A0ABQ1QRQ8</accession>
<evidence type="ECO:0000313" key="3">
    <source>
        <dbReference type="Proteomes" id="UP000625780"/>
    </source>
</evidence>
<dbReference type="EMBL" id="BMFH01000001">
    <property type="protein sequence ID" value="GGD41475.1"/>
    <property type="molecule type" value="Genomic_DNA"/>
</dbReference>
<reference evidence="3" key="1">
    <citation type="journal article" date="2019" name="Int. J. Syst. Evol. Microbiol.">
        <title>The Global Catalogue of Microorganisms (GCM) 10K type strain sequencing project: providing services to taxonomists for standard genome sequencing and annotation.</title>
        <authorList>
            <consortium name="The Broad Institute Genomics Platform"/>
            <consortium name="The Broad Institute Genome Sequencing Center for Infectious Disease"/>
            <person name="Wu L."/>
            <person name="Ma J."/>
        </authorList>
    </citation>
    <scope>NUCLEOTIDE SEQUENCE [LARGE SCALE GENOMIC DNA]</scope>
    <source>
        <strain evidence="3">CGMCC 1.12606</strain>
    </source>
</reference>
<evidence type="ECO:0000256" key="1">
    <source>
        <dbReference type="SAM" id="MobiDB-lite"/>
    </source>
</evidence>
<gene>
    <name evidence="2" type="ORF">GCM10011361_05700</name>
</gene>
<proteinExistence type="predicted"/>
<protein>
    <submittedName>
        <fullName evidence="2">Uncharacterized protein</fullName>
    </submittedName>
</protein>
<organism evidence="2 3">
    <name type="scientific">Muriicola marianensis</name>
    <dbReference type="NCBI Taxonomy" id="1324801"/>
    <lineage>
        <taxon>Bacteria</taxon>
        <taxon>Pseudomonadati</taxon>
        <taxon>Bacteroidota</taxon>
        <taxon>Flavobacteriia</taxon>
        <taxon>Flavobacteriales</taxon>
        <taxon>Flavobacteriaceae</taxon>
        <taxon>Muriicola</taxon>
    </lineage>
</organism>
<comment type="caution">
    <text evidence="2">The sequence shown here is derived from an EMBL/GenBank/DDBJ whole genome shotgun (WGS) entry which is preliminary data.</text>
</comment>
<keyword evidence="3" id="KW-1185">Reference proteome</keyword>